<feature type="compositionally biased region" description="Polar residues" evidence="1">
    <location>
        <begin position="192"/>
        <end position="209"/>
    </location>
</feature>
<feature type="region of interest" description="Disordered" evidence="1">
    <location>
        <begin position="1"/>
        <end position="37"/>
    </location>
</feature>
<keyword evidence="3" id="KW-1185">Reference proteome</keyword>
<dbReference type="EMBL" id="DS989822">
    <property type="protein sequence ID" value="EFQ97942.1"/>
    <property type="molecule type" value="Genomic_DNA"/>
</dbReference>
<dbReference type="InParanoid" id="E5R3C7"/>
<feature type="compositionally biased region" description="Acidic residues" evidence="1">
    <location>
        <begin position="21"/>
        <end position="36"/>
    </location>
</feature>
<reference evidence="3" key="1">
    <citation type="journal article" date="2012" name="MBio">
        <title>Comparative genome analysis of Trichophyton rubrum and related dermatophytes reveals candidate genes involved in infection.</title>
        <authorList>
            <person name="Martinez D.A."/>
            <person name="Oliver B.G."/>
            <person name="Graeser Y."/>
            <person name="Goldberg J.M."/>
            <person name="Li W."/>
            <person name="Martinez-Rossi N.M."/>
            <person name="Monod M."/>
            <person name="Shelest E."/>
            <person name="Barton R.C."/>
            <person name="Birch E."/>
            <person name="Brakhage A.A."/>
            <person name="Chen Z."/>
            <person name="Gurr S.J."/>
            <person name="Heiman D."/>
            <person name="Heitman J."/>
            <person name="Kosti I."/>
            <person name="Rossi A."/>
            <person name="Saif S."/>
            <person name="Samalova M."/>
            <person name="Saunders C.W."/>
            <person name="Shea T."/>
            <person name="Summerbell R.C."/>
            <person name="Xu J."/>
            <person name="Young S."/>
            <person name="Zeng Q."/>
            <person name="Birren B.W."/>
            <person name="Cuomo C.A."/>
            <person name="White T.C."/>
        </authorList>
    </citation>
    <scope>NUCLEOTIDE SEQUENCE [LARGE SCALE GENOMIC DNA]</scope>
    <source>
        <strain evidence="3">ATCC MYA-4604 / CBS 118893</strain>
    </source>
</reference>
<dbReference type="RefSeq" id="XP_003176894.1">
    <property type="nucleotide sequence ID" value="XM_003176846.1"/>
</dbReference>
<sequence length="384" mass="42191">MDTSSAVAARPILASSLLPPESEDDDRSTSSSEDEDGWRLAADIFGDEASEKPPAAIVMTGRVLGISSLILSIDPGKRTSNGKECVQEWVDELSLHLLISTITRNTTTNRPGAFIIQFEGCRPLSPVVLRGLIREKMPGLSIEEVEAILSTVNIFHASKFSQILSAVDQVSDLLFKIEQKEQEPSKERDLPTTKQTGDQNHTMQSANNQRGGGPIEPPILLLIEGMDVAIQETIHTSDTDAAGEQLCSLLRTLTLLCRTYESLFAVIIANSIPLRPQAPKAIQMPTEDLRSQVRAGRTPIETPLTTPYMLKDMDFPVESVFEAPDDRRLISGSPYLSSLQLSIFADEIDEGIDIHLAISSVDNERVVEVIKDRNGDNLGRWDVF</sequence>
<dbReference type="Proteomes" id="UP000002669">
    <property type="component" value="Unassembled WGS sequence"/>
</dbReference>
<dbReference type="eggNOG" id="ENOG502STPP">
    <property type="taxonomic scope" value="Eukaryota"/>
</dbReference>
<proteinExistence type="predicted"/>
<evidence type="ECO:0000313" key="2">
    <source>
        <dbReference type="EMBL" id="EFQ97942.1"/>
    </source>
</evidence>
<evidence type="ECO:0000256" key="1">
    <source>
        <dbReference type="SAM" id="MobiDB-lite"/>
    </source>
</evidence>
<dbReference type="HOGENOM" id="CLU_046552_0_0_1"/>
<name>E5R3C7_ARTGP</name>
<dbReference type="STRING" id="535722.E5R3C7"/>
<protein>
    <submittedName>
        <fullName evidence="2">Uncharacterized protein</fullName>
    </submittedName>
</protein>
<dbReference type="GeneID" id="10032216"/>
<feature type="compositionally biased region" description="Basic and acidic residues" evidence="1">
    <location>
        <begin position="180"/>
        <end position="191"/>
    </location>
</feature>
<dbReference type="OrthoDB" id="4344093at2759"/>
<evidence type="ECO:0000313" key="3">
    <source>
        <dbReference type="Proteomes" id="UP000002669"/>
    </source>
</evidence>
<dbReference type="OMA" id="FPRAFVI"/>
<dbReference type="AlphaFoldDB" id="E5R3C7"/>
<dbReference type="VEuPathDB" id="FungiDB:MGYG_00978"/>
<feature type="region of interest" description="Disordered" evidence="1">
    <location>
        <begin position="180"/>
        <end position="214"/>
    </location>
</feature>
<gene>
    <name evidence="2" type="ORF">MGYG_00978</name>
</gene>
<organism evidence="3">
    <name type="scientific">Arthroderma gypseum (strain ATCC MYA-4604 / CBS 118893)</name>
    <name type="common">Microsporum gypseum</name>
    <dbReference type="NCBI Taxonomy" id="535722"/>
    <lineage>
        <taxon>Eukaryota</taxon>
        <taxon>Fungi</taxon>
        <taxon>Dikarya</taxon>
        <taxon>Ascomycota</taxon>
        <taxon>Pezizomycotina</taxon>
        <taxon>Eurotiomycetes</taxon>
        <taxon>Eurotiomycetidae</taxon>
        <taxon>Onygenales</taxon>
        <taxon>Arthrodermataceae</taxon>
        <taxon>Nannizzia</taxon>
    </lineage>
</organism>
<accession>E5R3C7</accession>